<dbReference type="EMBL" id="BARU01011075">
    <property type="protein sequence ID" value="GAH40864.1"/>
    <property type="molecule type" value="Genomic_DNA"/>
</dbReference>
<proteinExistence type="predicted"/>
<evidence type="ECO:0000313" key="1">
    <source>
        <dbReference type="EMBL" id="GAH40864.1"/>
    </source>
</evidence>
<gene>
    <name evidence="1" type="ORF">S03H2_20901</name>
</gene>
<accession>X1GGX2</accession>
<name>X1GGX2_9ZZZZ</name>
<protein>
    <submittedName>
        <fullName evidence="1">Uncharacterized protein</fullName>
    </submittedName>
</protein>
<organism evidence="1">
    <name type="scientific">marine sediment metagenome</name>
    <dbReference type="NCBI Taxonomy" id="412755"/>
    <lineage>
        <taxon>unclassified sequences</taxon>
        <taxon>metagenomes</taxon>
        <taxon>ecological metagenomes</taxon>
    </lineage>
</organism>
<sequence>MPHLITLDGEVLTPNSKVERKACPFYGFSTIGKTMMDQRGNGCALFVKSCISCQMELSEQETDWNKCPYNNPKMMNILGGAMKNMTIFPREFGTEDRKWTGIRLTDWVKYIQDIQNRD</sequence>
<comment type="caution">
    <text evidence="1">The sequence shown here is derived from an EMBL/GenBank/DDBJ whole genome shotgun (WGS) entry which is preliminary data.</text>
</comment>
<dbReference type="AlphaFoldDB" id="X1GGX2"/>
<reference evidence="1" key="1">
    <citation type="journal article" date="2014" name="Front. Microbiol.">
        <title>High frequency of phylogenetically diverse reductive dehalogenase-homologous genes in deep subseafloor sedimentary metagenomes.</title>
        <authorList>
            <person name="Kawai M."/>
            <person name="Futagami T."/>
            <person name="Toyoda A."/>
            <person name="Takaki Y."/>
            <person name="Nishi S."/>
            <person name="Hori S."/>
            <person name="Arai W."/>
            <person name="Tsubouchi T."/>
            <person name="Morono Y."/>
            <person name="Uchiyama I."/>
            <person name="Ito T."/>
            <person name="Fujiyama A."/>
            <person name="Inagaki F."/>
            <person name="Takami H."/>
        </authorList>
    </citation>
    <scope>NUCLEOTIDE SEQUENCE</scope>
    <source>
        <strain evidence="1">Expedition CK06-06</strain>
    </source>
</reference>